<keyword evidence="5" id="KW-1015">Disulfide bond</keyword>
<feature type="domain" description="Ig-like" evidence="8">
    <location>
        <begin position="246"/>
        <end position="341"/>
    </location>
</feature>
<dbReference type="EMBL" id="GEDC01008360">
    <property type="protein sequence ID" value="JAS28938.1"/>
    <property type="molecule type" value="Transcribed_RNA"/>
</dbReference>
<evidence type="ECO:0000256" key="5">
    <source>
        <dbReference type="ARBA" id="ARBA00023157"/>
    </source>
</evidence>
<reference evidence="9" key="1">
    <citation type="submission" date="2015-12" db="EMBL/GenBank/DDBJ databases">
        <title>De novo transcriptome assembly of four potential Pierce s Disease insect vectors from Arizona vineyards.</title>
        <authorList>
            <person name="Tassone E.E."/>
        </authorList>
    </citation>
    <scope>NUCLEOTIDE SEQUENCE</scope>
</reference>
<keyword evidence="2 6" id="KW-0812">Transmembrane</keyword>
<keyword evidence="3 6" id="KW-1133">Transmembrane helix</keyword>
<dbReference type="InterPro" id="IPR013783">
    <property type="entry name" value="Ig-like_fold"/>
</dbReference>
<gene>
    <name evidence="9" type="ORF">g.886</name>
    <name evidence="10" type="ORF">g.887</name>
</gene>
<dbReference type="CDD" id="cd00096">
    <property type="entry name" value="Ig"/>
    <property type="match status" value="1"/>
</dbReference>
<dbReference type="PANTHER" id="PTHR23278">
    <property type="entry name" value="SIDESTEP PROTEIN"/>
    <property type="match status" value="1"/>
</dbReference>
<feature type="chain" id="PRO_5008581515" description="Ig-like domain-containing protein" evidence="7">
    <location>
        <begin position="26"/>
        <end position="850"/>
    </location>
</feature>
<dbReference type="InterPro" id="IPR036179">
    <property type="entry name" value="Ig-like_dom_sf"/>
</dbReference>
<dbReference type="Pfam" id="PF13895">
    <property type="entry name" value="Ig_2"/>
    <property type="match status" value="1"/>
</dbReference>
<accession>A0A1B6DTE2</accession>
<protein>
    <recommendedName>
        <fullName evidence="8">Ig-like domain-containing protein</fullName>
    </recommendedName>
</protein>
<evidence type="ECO:0000256" key="3">
    <source>
        <dbReference type="ARBA" id="ARBA00022989"/>
    </source>
</evidence>
<feature type="domain" description="Ig-like" evidence="8">
    <location>
        <begin position="28"/>
        <end position="136"/>
    </location>
</feature>
<feature type="domain" description="Ig-like" evidence="8">
    <location>
        <begin position="144"/>
        <end position="239"/>
    </location>
</feature>
<evidence type="ECO:0000313" key="10">
    <source>
        <dbReference type="EMBL" id="JAS30444.1"/>
    </source>
</evidence>
<sequence>MKPITWKFGFTALIYTNLFIINSFAQGPAIEVQAILNGSARLPCDTTPPLTNDSVLLVVWYQNDVKPVYSYDLRGKNAGKPNHWKDDILGNRAYFRTVSEPATLSIENIRESDEADYRCRVDFRKSPTRNYKVKLTVIVLPQKPRIFDDRGSEVNLVAGPYEEGQEMKLTCKVSGGKPLPKVRWWRENSLIDSKDFLSSESVKSNVLVVKKMDRSFLHANYTCTASNNNISQPLEDRVLIEMHLKPLSAQIITSVQPLSADRKYEIVCQSLGSRPRAHITWWKDNKKLSQFSEIYSEDGNITTSTLTFTPTLLDHDKMLTCRAENDRVSAGEVEEDSWKLNVYFLPVLQLDLGSNMNPNDIEEGDDVYFECKMHANPAAYKVVWKHNNQIVQQNLKSGVIVNRPNMALQGVNRYQAGNYTCAASNVEGDGESNTVQLRVMYKPVCKTEQKRVYGVARLENARVLCEVDAVPKLDSFHWTFNNSAENTNITSTRYHSSLEHGVSTLEYQPMTDLDYGTVMCWGVNLAGRQKEPCVFHIIAAGRPDPPFNCTLMNQTTESLDVECIEGFDGGQPQSFQLEVFEQHTNILRANKTSRHANFTVDSLAPGKFLRLVVYAFNSKGRSESNVVEGFTLVPEKRTGIPTSFEITPLVVVLLVTMVTLIIVSIVIAGFLRIKTHSQGSPPRPQVLAIKEKTALTLRSEVHDLYDDKNPDLIPCNKDSDYQLVPGEGTPTPIVPQDSAPPYEDSLPPSHNIMITRNGDVYNNYKNRYAESHLIGDDVTYAELCLPRPTSLIESKNTGRMIRDGTIRKTEEPTIYAEIDHVRRPPLVSPPHREIVTVRTPLMTSDQESCV</sequence>
<dbReference type="Gene3D" id="2.60.40.10">
    <property type="entry name" value="Immunoglobulins"/>
    <property type="match status" value="6"/>
</dbReference>
<dbReference type="GO" id="GO:0016020">
    <property type="term" value="C:membrane"/>
    <property type="evidence" value="ECO:0007669"/>
    <property type="project" value="UniProtKB-SubCell"/>
</dbReference>
<dbReference type="PANTHER" id="PTHR23278:SF19">
    <property type="entry name" value="OBSCURIN"/>
    <property type="match status" value="1"/>
</dbReference>
<dbReference type="InterPro" id="IPR036116">
    <property type="entry name" value="FN3_sf"/>
</dbReference>
<evidence type="ECO:0000259" key="8">
    <source>
        <dbReference type="PROSITE" id="PS50835"/>
    </source>
</evidence>
<dbReference type="SMART" id="SM00408">
    <property type="entry name" value="IGc2"/>
    <property type="match status" value="3"/>
</dbReference>
<dbReference type="InterPro" id="IPR003599">
    <property type="entry name" value="Ig_sub"/>
</dbReference>
<dbReference type="SMART" id="SM00409">
    <property type="entry name" value="IG"/>
    <property type="match status" value="4"/>
</dbReference>
<dbReference type="SUPFAM" id="SSF48726">
    <property type="entry name" value="Immunoglobulin"/>
    <property type="match status" value="5"/>
</dbReference>
<evidence type="ECO:0000256" key="1">
    <source>
        <dbReference type="ARBA" id="ARBA00004167"/>
    </source>
</evidence>
<evidence type="ECO:0000256" key="6">
    <source>
        <dbReference type="SAM" id="Phobius"/>
    </source>
</evidence>
<evidence type="ECO:0000256" key="7">
    <source>
        <dbReference type="SAM" id="SignalP"/>
    </source>
</evidence>
<feature type="signal peptide" evidence="7">
    <location>
        <begin position="1"/>
        <end position="25"/>
    </location>
</feature>
<name>A0A1B6DTE2_9HEMI</name>
<dbReference type="Pfam" id="PF07686">
    <property type="entry name" value="V-set"/>
    <property type="match status" value="1"/>
</dbReference>
<evidence type="ECO:0000256" key="2">
    <source>
        <dbReference type="ARBA" id="ARBA00022692"/>
    </source>
</evidence>
<keyword evidence="7" id="KW-0732">Signal</keyword>
<organism evidence="9">
    <name type="scientific">Clastoptera arizonana</name>
    <name type="common">Arizona spittle bug</name>
    <dbReference type="NCBI Taxonomy" id="38151"/>
    <lineage>
        <taxon>Eukaryota</taxon>
        <taxon>Metazoa</taxon>
        <taxon>Ecdysozoa</taxon>
        <taxon>Arthropoda</taxon>
        <taxon>Hexapoda</taxon>
        <taxon>Insecta</taxon>
        <taxon>Pterygota</taxon>
        <taxon>Neoptera</taxon>
        <taxon>Paraneoptera</taxon>
        <taxon>Hemiptera</taxon>
        <taxon>Auchenorrhyncha</taxon>
        <taxon>Cercopoidea</taxon>
        <taxon>Clastopteridae</taxon>
        <taxon>Clastoptera</taxon>
    </lineage>
</organism>
<dbReference type="PROSITE" id="PS50835">
    <property type="entry name" value="IG_LIKE"/>
    <property type="match status" value="4"/>
</dbReference>
<dbReference type="SUPFAM" id="SSF49265">
    <property type="entry name" value="Fibronectin type III"/>
    <property type="match status" value="1"/>
</dbReference>
<comment type="subcellular location">
    <subcellularLocation>
        <location evidence="1">Membrane</location>
        <topology evidence="1">Single-pass membrane protein</topology>
    </subcellularLocation>
</comment>
<dbReference type="InterPro" id="IPR013162">
    <property type="entry name" value="CD80_C2-set"/>
</dbReference>
<feature type="transmembrane region" description="Helical" evidence="6">
    <location>
        <begin position="646"/>
        <end position="671"/>
    </location>
</feature>
<dbReference type="EMBL" id="GEDC01006854">
    <property type="protein sequence ID" value="JAS30444.1"/>
    <property type="molecule type" value="Transcribed_RNA"/>
</dbReference>
<dbReference type="InterPro" id="IPR013106">
    <property type="entry name" value="Ig_V-set"/>
</dbReference>
<dbReference type="AlphaFoldDB" id="A0A1B6DTE2"/>
<dbReference type="InterPro" id="IPR003598">
    <property type="entry name" value="Ig_sub2"/>
</dbReference>
<evidence type="ECO:0000256" key="4">
    <source>
        <dbReference type="ARBA" id="ARBA00023136"/>
    </source>
</evidence>
<evidence type="ECO:0000313" key="9">
    <source>
        <dbReference type="EMBL" id="JAS28938.1"/>
    </source>
</evidence>
<proteinExistence type="predicted"/>
<dbReference type="Pfam" id="PF08205">
    <property type="entry name" value="C2-set_2"/>
    <property type="match status" value="1"/>
</dbReference>
<dbReference type="InterPro" id="IPR007110">
    <property type="entry name" value="Ig-like_dom"/>
</dbReference>
<feature type="domain" description="Ig-like" evidence="8">
    <location>
        <begin position="346"/>
        <end position="438"/>
    </location>
</feature>
<dbReference type="Pfam" id="PF13927">
    <property type="entry name" value="Ig_3"/>
    <property type="match status" value="1"/>
</dbReference>
<keyword evidence="4 6" id="KW-0472">Membrane</keyword>